<sequence>MNPDKNFPNFHRAAPPPRSSAVADVSETVPASESRSTGRPYLNNERRRRNLNVYRNEKHCYGNYGTNLNCSGVERWGGRELWRGGGRLGETV</sequence>
<dbReference type="EMBL" id="JAACXV010000015">
    <property type="protein sequence ID" value="KAF7287233.1"/>
    <property type="molecule type" value="Genomic_DNA"/>
</dbReference>
<keyword evidence="3" id="KW-1185">Reference proteome</keyword>
<feature type="region of interest" description="Disordered" evidence="1">
    <location>
        <begin position="1"/>
        <end position="45"/>
    </location>
</feature>
<dbReference type="AlphaFoldDB" id="A0A834MKE5"/>
<comment type="caution">
    <text evidence="2">The sequence shown here is derived from an EMBL/GenBank/DDBJ whole genome shotgun (WGS) entry which is preliminary data.</text>
</comment>
<evidence type="ECO:0000256" key="1">
    <source>
        <dbReference type="SAM" id="MobiDB-lite"/>
    </source>
</evidence>
<accession>A0A834MKE5</accession>
<evidence type="ECO:0000313" key="2">
    <source>
        <dbReference type="EMBL" id="KAF7287233.1"/>
    </source>
</evidence>
<evidence type="ECO:0000313" key="3">
    <source>
        <dbReference type="Proteomes" id="UP000625711"/>
    </source>
</evidence>
<gene>
    <name evidence="2" type="ORF">GWI33_002052</name>
</gene>
<dbReference type="Proteomes" id="UP000625711">
    <property type="component" value="Unassembled WGS sequence"/>
</dbReference>
<protein>
    <submittedName>
        <fullName evidence="2">Uncharacterized protein</fullName>
    </submittedName>
</protein>
<proteinExistence type="predicted"/>
<name>A0A834MKE5_RHYFE</name>
<organism evidence="2 3">
    <name type="scientific">Rhynchophorus ferrugineus</name>
    <name type="common">Red palm weevil</name>
    <name type="synonym">Curculio ferrugineus</name>
    <dbReference type="NCBI Taxonomy" id="354439"/>
    <lineage>
        <taxon>Eukaryota</taxon>
        <taxon>Metazoa</taxon>
        <taxon>Ecdysozoa</taxon>
        <taxon>Arthropoda</taxon>
        <taxon>Hexapoda</taxon>
        <taxon>Insecta</taxon>
        <taxon>Pterygota</taxon>
        <taxon>Neoptera</taxon>
        <taxon>Endopterygota</taxon>
        <taxon>Coleoptera</taxon>
        <taxon>Polyphaga</taxon>
        <taxon>Cucujiformia</taxon>
        <taxon>Curculionidae</taxon>
        <taxon>Dryophthorinae</taxon>
        <taxon>Rhynchophorus</taxon>
    </lineage>
</organism>
<reference evidence="2" key="1">
    <citation type="submission" date="2020-08" db="EMBL/GenBank/DDBJ databases">
        <title>Genome sequencing and assembly of the red palm weevil Rhynchophorus ferrugineus.</title>
        <authorList>
            <person name="Dias G.B."/>
            <person name="Bergman C.M."/>
            <person name="Manee M."/>
        </authorList>
    </citation>
    <scope>NUCLEOTIDE SEQUENCE</scope>
    <source>
        <strain evidence="2">AA-2017</strain>
        <tissue evidence="2">Whole larva</tissue>
    </source>
</reference>